<dbReference type="Pfam" id="PF13225">
    <property type="entry name" value="D27-like_C"/>
    <property type="match status" value="1"/>
</dbReference>
<dbReference type="EMBL" id="BRYB01006228">
    <property type="protein sequence ID" value="GMI52580.1"/>
    <property type="molecule type" value="Genomic_DNA"/>
</dbReference>
<accession>A0ABQ6NA38</accession>
<dbReference type="Proteomes" id="UP001165060">
    <property type="component" value="Unassembled WGS sequence"/>
</dbReference>
<dbReference type="InterPro" id="IPR025114">
    <property type="entry name" value="D27-like_C"/>
</dbReference>
<dbReference type="InterPro" id="IPR038938">
    <property type="entry name" value="D27-like"/>
</dbReference>
<evidence type="ECO:0000313" key="2">
    <source>
        <dbReference type="EMBL" id="GMI52580.1"/>
    </source>
</evidence>
<organism evidence="2 3">
    <name type="scientific">Tetraparma gracilis</name>
    <dbReference type="NCBI Taxonomy" id="2962635"/>
    <lineage>
        <taxon>Eukaryota</taxon>
        <taxon>Sar</taxon>
        <taxon>Stramenopiles</taxon>
        <taxon>Ochrophyta</taxon>
        <taxon>Bolidophyceae</taxon>
        <taxon>Parmales</taxon>
        <taxon>Triparmaceae</taxon>
        <taxon>Tetraparma</taxon>
    </lineage>
</organism>
<dbReference type="PANTHER" id="PTHR33591:SF2">
    <property type="entry name" value="BETA-CAROTENE ISOMERASE D27"/>
    <property type="match status" value="1"/>
</dbReference>
<comment type="caution">
    <text evidence="2">The sequence shown here is derived from an EMBL/GenBank/DDBJ whole genome shotgun (WGS) entry which is preliminary data.</text>
</comment>
<keyword evidence="3" id="KW-1185">Reference proteome</keyword>
<gene>
    <name evidence="2" type="ORF">TeGR_g166</name>
</gene>
<evidence type="ECO:0000259" key="1">
    <source>
        <dbReference type="Pfam" id="PF13225"/>
    </source>
</evidence>
<feature type="domain" description="Beta-carotene isomerase D27-like C-terminal" evidence="1">
    <location>
        <begin position="261"/>
        <end position="325"/>
    </location>
</feature>
<evidence type="ECO:0000313" key="3">
    <source>
        <dbReference type="Proteomes" id="UP001165060"/>
    </source>
</evidence>
<name>A0ABQ6NA38_9STRA</name>
<sequence length="351" mass="38653">MNERILSTQTSIVQLRNNNDEQASPLLPPLLHSTRYLLLCQLLRANATAYYTTASFLLTSSTLQPFERSSLPNLQNFPLSSPPSPASLSSYCPPPLLTKKTLAIPDSSGPSLTLDSPLPPMNHPLSLYDKLLLAVFKSRVSRYTNYTSPLPDMEGLVDVGRTYLLECDQSSPQPGEKQSEMVKAVLTDLMGPIVPIYRLFMGGFVPRRVAEFFNVPDLADRQVFPGRGYVPYAPFLTSLVTPLFFQFLVGPAAIRRKGDGARGAVVVTKCRFLEMSGCKGLCLHQCKNPAQQLFNDTLGVPLNVQPNFATGECHWAWGEEPPETKEDDSWPAGCLQGCDTRQLIRSAASLS</sequence>
<reference evidence="2 3" key="1">
    <citation type="journal article" date="2023" name="Commun. Biol.">
        <title>Genome analysis of Parmales, the sister group of diatoms, reveals the evolutionary specialization of diatoms from phago-mixotrophs to photoautotrophs.</title>
        <authorList>
            <person name="Ban H."/>
            <person name="Sato S."/>
            <person name="Yoshikawa S."/>
            <person name="Yamada K."/>
            <person name="Nakamura Y."/>
            <person name="Ichinomiya M."/>
            <person name="Sato N."/>
            <person name="Blanc-Mathieu R."/>
            <person name="Endo H."/>
            <person name="Kuwata A."/>
            <person name="Ogata H."/>
        </authorList>
    </citation>
    <scope>NUCLEOTIDE SEQUENCE [LARGE SCALE GENOMIC DNA]</scope>
</reference>
<protein>
    <recommendedName>
        <fullName evidence="1">Beta-carotene isomerase D27-like C-terminal domain-containing protein</fullName>
    </recommendedName>
</protein>
<proteinExistence type="predicted"/>
<dbReference type="PANTHER" id="PTHR33591">
    <property type="entry name" value="BETA-CAROTENE ISOMERASE D27"/>
    <property type="match status" value="1"/>
</dbReference>